<evidence type="ECO:0000313" key="5">
    <source>
        <dbReference type="EMBL" id="MBW6399472.1"/>
    </source>
</evidence>
<dbReference type="Pfam" id="PF14525">
    <property type="entry name" value="AraC_binding_2"/>
    <property type="match status" value="1"/>
</dbReference>
<keyword evidence="1" id="KW-0805">Transcription regulation</keyword>
<dbReference type="SUPFAM" id="SSF46689">
    <property type="entry name" value="Homeodomain-like"/>
    <property type="match status" value="1"/>
</dbReference>
<proteinExistence type="predicted"/>
<keyword evidence="6" id="KW-1185">Reference proteome</keyword>
<dbReference type="PANTHER" id="PTHR46796:SF12">
    <property type="entry name" value="HTH-TYPE DNA-BINDING TRANSCRIPTIONAL ACTIVATOR EUTR"/>
    <property type="match status" value="1"/>
</dbReference>
<dbReference type="RefSeq" id="WP_219764073.1">
    <property type="nucleotide sequence ID" value="NZ_JAHYBZ010000005.1"/>
</dbReference>
<dbReference type="Proteomes" id="UP001196565">
    <property type="component" value="Unassembled WGS sequence"/>
</dbReference>
<evidence type="ECO:0000256" key="2">
    <source>
        <dbReference type="ARBA" id="ARBA00023125"/>
    </source>
</evidence>
<dbReference type="PANTHER" id="PTHR46796">
    <property type="entry name" value="HTH-TYPE TRANSCRIPTIONAL ACTIVATOR RHAS-RELATED"/>
    <property type="match status" value="1"/>
</dbReference>
<keyword evidence="2" id="KW-0238">DNA-binding</keyword>
<dbReference type="InterPro" id="IPR035418">
    <property type="entry name" value="AraC-bd_2"/>
</dbReference>
<dbReference type="PROSITE" id="PS01124">
    <property type="entry name" value="HTH_ARAC_FAMILY_2"/>
    <property type="match status" value="1"/>
</dbReference>
<organism evidence="5 6">
    <name type="scientific">Roseomonas alba</name>
    <dbReference type="NCBI Taxonomy" id="2846776"/>
    <lineage>
        <taxon>Bacteria</taxon>
        <taxon>Pseudomonadati</taxon>
        <taxon>Pseudomonadota</taxon>
        <taxon>Alphaproteobacteria</taxon>
        <taxon>Acetobacterales</taxon>
        <taxon>Roseomonadaceae</taxon>
        <taxon>Roseomonas</taxon>
    </lineage>
</organism>
<gene>
    <name evidence="5" type="ORF">KPL78_16560</name>
</gene>
<dbReference type="InterPro" id="IPR050204">
    <property type="entry name" value="AraC_XylS_family_regulators"/>
</dbReference>
<comment type="caution">
    <text evidence="5">The sequence shown here is derived from an EMBL/GenBank/DDBJ whole genome shotgun (WGS) entry which is preliminary data.</text>
</comment>
<dbReference type="InterPro" id="IPR009057">
    <property type="entry name" value="Homeodomain-like_sf"/>
</dbReference>
<dbReference type="Gene3D" id="1.10.10.60">
    <property type="entry name" value="Homeodomain-like"/>
    <property type="match status" value="1"/>
</dbReference>
<name>A0ABS7AB06_9PROT</name>
<evidence type="ECO:0000256" key="3">
    <source>
        <dbReference type="ARBA" id="ARBA00023163"/>
    </source>
</evidence>
<keyword evidence="3" id="KW-0804">Transcription</keyword>
<evidence type="ECO:0000259" key="4">
    <source>
        <dbReference type="PROSITE" id="PS01124"/>
    </source>
</evidence>
<sequence length="320" mass="34742">MATALPLHRYPVFSTRSVKAARDTAMLFPSVEGYEAIGDPDRFHMATNSVLLDGIRLSAVQTTGHRVWPVDHGNATMLLAWDGLLGTTDKGRDFAVQGDDAALMRPGRRTTIIPGPYLGLVLQVPMARLAAHAGIGAADQAWRPDLYWPTQPSRRLSRTLRLIVQELDAEEALAPTSRVARGMVRLLMDLLLDDCLAVAKVAAQPVSVAGLAQVHRAEAALRARFEDAISIADLAGELGVSMRALQAGFRRYRGTTPRDFLAICRLDAARDRLMNARPSETVASIAYECGAMHLGRFAASYRARFGETPSATLASARRKG</sequence>
<dbReference type="EMBL" id="JAHYBZ010000005">
    <property type="protein sequence ID" value="MBW6399472.1"/>
    <property type="molecule type" value="Genomic_DNA"/>
</dbReference>
<evidence type="ECO:0000256" key="1">
    <source>
        <dbReference type="ARBA" id="ARBA00023015"/>
    </source>
</evidence>
<accession>A0ABS7AB06</accession>
<dbReference type="SMART" id="SM00342">
    <property type="entry name" value="HTH_ARAC"/>
    <property type="match status" value="1"/>
</dbReference>
<feature type="domain" description="HTH araC/xylS-type" evidence="4">
    <location>
        <begin position="215"/>
        <end position="315"/>
    </location>
</feature>
<protein>
    <submittedName>
        <fullName evidence="5">AraC family transcriptional regulator</fullName>
    </submittedName>
</protein>
<reference evidence="5 6" key="1">
    <citation type="submission" date="2021-07" db="EMBL/GenBank/DDBJ databases">
        <authorList>
            <person name="So Y."/>
        </authorList>
    </citation>
    <scope>NUCLEOTIDE SEQUENCE [LARGE SCALE GENOMIC DNA]</scope>
    <source>
        <strain evidence="5 6">HJA6</strain>
    </source>
</reference>
<dbReference type="InterPro" id="IPR018060">
    <property type="entry name" value="HTH_AraC"/>
</dbReference>
<evidence type="ECO:0000313" key="6">
    <source>
        <dbReference type="Proteomes" id="UP001196565"/>
    </source>
</evidence>
<dbReference type="Pfam" id="PF12833">
    <property type="entry name" value="HTH_18"/>
    <property type="match status" value="1"/>
</dbReference>